<dbReference type="OrthoDB" id="10263497at2759"/>
<proteinExistence type="inferred from homology"/>
<dbReference type="GO" id="GO:0051782">
    <property type="term" value="P:negative regulation of cell division"/>
    <property type="evidence" value="ECO:0007669"/>
    <property type="project" value="TreeGrafter"/>
</dbReference>
<name>A0A0E3SU90_ANDGO</name>
<keyword evidence="7" id="KW-1185">Reference proteome</keyword>
<reference evidence="6" key="2">
    <citation type="submission" date="2019-09" db="EMBL/GenBank/DDBJ databases">
        <title>The Mitochondrial Proteome of the Jakobid, Andalucia godoyi, a Protist With the Most Gene-Rich and Bacteria-Like Mitochondrial Genome.</title>
        <authorList>
            <person name="Gray M.W."/>
            <person name="Burger G."/>
            <person name="Derelle R."/>
            <person name="Klimes V."/>
            <person name="Leger M."/>
            <person name="Sarrasin M."/>
            <person name="Vlcek C."/>
            <person name="Roger A.J."/>
            <person name="Elias M."/>
            <person name="Lang B.F."/>
        </authorList>
    </citation>
    <scope>NUCLEOTIDE SEQUENCE</scope>
    <source>
        <strain evidence="6">And28</strain>
    </source>
</reference>
<evidence type="ECO:0000256" key="1">
    <source>
        <dbReference type="ARBA" id="ARBA00010257"/>
    </source>
</evidence>
<dbReference type="GO" id="GO:0009898">
    <property type="term" value="C:cytoplasmic side of plasma membrane"/>
    <property type="evidence" value="ECO:0007669"/>
    <property type="project" value="TreeGrafter"/>
</dbReference>
<dbReference type="InterPro" id="IPR027417">
    <property type="entry name" value="P-loop_NTPase"/>
</dbReference>
<dbReference type="PANTHER" id="PTHR43384">
    <property type="entry name" value="SEPTUM SITE-DETERMINING PROTEIN MIND HOMOLOG, CHLOROPLASTIC-RELATED"/>
    <property type="match status" value="1"/>
</dbReference>
<dbReference type="PANTHER" id="PTHR43384:SF6">
    <property type="entry name" value="SEPTUM SITE-DETERMINING PROTEIN MIND HOMOLOG, CHLOROPLASTIC"/>
    <property type="match status" value="1"/>
</dbReference>
<dbReference type="GO" id="GO:0005524">
    <property type="term" value="F:ATP binding"/>
    <property type="evidence" value="ECO:0007669"/>
    <property type="project" value="UniProtKB-KW"/>
</dbReference>
<dbReference type="CDD" id="cd02036">
    <property type="entry name" value="MinD"/>
    <property type="match status" value="1"/>
</dbReference>
<dbReference type="GO" id="GO:0005829">
    <property type="term" value="C:cytosol"/>
    <property type="evidence" value="ECO:0007669"/>
    <property type="project" value="TreeGrafter"/>
</dbReference>
<dbReference type="InterPro" id="IPR002586">
    <property type="entry name" value="CobQ/CobB/MinD/ParA_Nub-bd_dom"/>
</dbReference>
<keyword evidence="2" id="KW-0547">Nucleotide-binding</keyword>
<dbReference type="Pfam" id="PF01656">
    <property type="entry name" value="CbiA"/>
    <property type="match status" value="1"/>
</dbReference>
<evidence type="ECO:0000313" key="7">
    <source>
        <dbReference type="Proteomes" id="UP000799049"/>
    </source>
</evidence>
<dbReference type="InterPro" id="IPR010223">
    <property type="entry name" value="MinD"/>
</dbReference>
<dbReference type="InterPro" id="IPR050625">
    <property type="entry name" value="ParA/MinD_ATPase"/>
</dbReference>
<dbReference type="NCBIfam" id="TIGR01968">
    <property type="entry name" value="minD_bact"/>
    <property type="match status" value="1"/>
</dbReference>
<dbReference type="Gene3D" id="3.40.50.300">
    <property type="entry name" value="P-loop containing nucleotide triphosphate hydrolases"/>
    <property type="match status" value="1"/>
</dbReference>
<evidence type="ECO:0000313" key="6">
    <source>
        <dbReference type="EMBL" id="KAF0852230.1"/>
    </source>
</evidence>
<dbReference type="FunFam" id="3.40.50.300:FF:000068">
    <property type="entry name" value="Site-determining protein"/>
    <property type="match status" value="1"/>
</dbReference>
<dbReference type="Proteomes" id="UP000799049">
    <property type="component" value="Unassembled WGS sequence"/>
</dbReference>
<dbReference type="EMBL" id="VRVR01000051">
    <property type="protein sequence ID" value="KAF0852230.1"/>
    <property type="molecule type" value="Genomic_DNA"/>
</dbReference>
<feature type="domain" description="CobQ/CobB/MinD/ParA nucleotide binding" evidence="4">
    <location>
        <begin position="73"/>
        <end position="294"/>
    </location>
</feature>
<accession>A0A0E3SU90</accession>
<evidence type="ECO:0000256" key="2">
    <source>
        <dbReference type="ARBA" id="ARBA00022741"/>
    </source>
</evidence>
<evidence type="ECO:0000256" key="3">
    <source>
        <dbReference type="ARBA" id="ARBA00022840"/>
    </source>
</evidence>
<protein>
    <submittedName>
        <fullName evidence="5">Mitochondrial MinD</fullName>
    </submittedName>
    <submittedName>
        <fullName evidence="6">Mitochondrial septum site-determining protein MinD</fullName>
    </submittedName>
</protein>
<keyword evidence="3" id="KW-0067">ATP-binding</keyword>
<evidence type="ECO:0000313" key="5">
    <source>
        <dbReference type="EMBL" id="AKB90672.1"/>
    </source>
</evidence>
<sequence>MMFCAFRVPSAVSKHGSFLRRFAVSAYPTGSSTLKSQQVRSVRSKTSETSSGGVVVSSAVKGFVLDDPGCKVVVVTSGKGGVGKTTSAASFAYGLAAAGKKVCAIDFDIGLRNLDLHLGMERRVVFDFVHVIHGECQLHQAIIKDRHNPNLHLLAASQTRDKSVLTKEGVAKVLSDLKKDFQYIVCDSPAGIENGAFMAMYFADEAIICTNPELSSVRDSDKMLGLIASQSLRAERNVAPMRQMLLVTRYQPEKVLMESMISVTDIEEMLGIKLIGVIPESDEIIQATNVGKPVISNKGNKPEDQARAAAAYSDLIDRYLGKDVPMRFTKPEAKPAGSLFGKWFKP</sequence>
<gene>
    <name evidence="6" type="ORF">ANDGO_01822</name>
</gene>
<comment type="similarity">
    <text evidence="1">Belongs to the ParA family. MinD subfamily.</text>
</comment>
<dbReference type="SUPFAM" id="SSF52540">
    <property type="entry name" value="P-loop containing nucleoside triphosphate hydrolases"/>
    <property type="match status" value="1"/>
</dbReference>
<reference evidence="5" key="1">
    <citation type="journal article" date="2015" name="Proc. Natl. Acad. Sci. U.S.A.">
        <title>An ancestral bacterial division system is widespread in eukaryotic mitochondria.</title>
        <authorList>
            <person name="Leger M.M."/>
            <person name="Petru M."/>
            <person name="Zarsky V."/>
            <person name="Eme L."/>
            <person name="Vlcek C."/>
            <person name="Harding T."/>
            <person name="Lang B.F."/>
            <person name="Elias M."/>
            <person name="Dolezal P."/>
            <person name="Roger A.J."/>
        </authorList>
    </citation>
    <scope>NUCLEOTIDE SEQUENCE</scope>
    <source>
        <strain evidence="5">ATCC PRA-185</strain>
    </source>
</reference>
<organism evidence="5">
    <name type="scientific">Andalucia godoyi</name>
    <name type="common">Flagellate</name>
    <dbReference type="NCBI Taxonomy" id="505711"/>
    <lineage>
        <taxon>Eukaryota</taxon>
        <taxon>Discoba</taxon>
        <taxon>Jakobida</taxon>
        <taxon>Andalucina</taxon>
        <taxon>Andaluciidae</taxon>
        <taxon>Andalucia</taxon>
    </lineage>
</organism>
<dbReference type="AlphaFoldDB" id="A0A0E3SU90"/>
<dbReference type="GO" id="GO:0016887">
    <property type="term" value="F:ATP hydrolysis activity"/>
    <property type="evidence" value="ECO:0007669"/>
    <property type="project" value="InterPro"/>
</dbReference>
<evidence type="ECO:0000259" key="4">
    <source>
        <dbReference type="Pfam" id="PF01656"/>
    </source>
</evidence>
<dbReference type="EMBL" id="KP324910">
    <property type="protein sequence ID" value="AKB90672.1"/>
    <property type="molecule type" value="Genomic_DNA"/>
</dbReference>